<protein>
    <submittedName>
        <fullName evidence="1">Uncharacterized protein</fullName>
    </submittedName>
</protein>
<dbReference type="EMBL" id="SNRW01010866">
    <property type="protein sequence ID" value="KAA6375952.1"/>
    <property type="molecule type" value="Genomic_DNA"/>
</dbReference>
<proteinExistence type="predicted"/>
<dbReference type="AlphaFoldDB" id="A0A5J4V0N1"/>
<gene>
    <name evidence="1" type="ORF">EZS28_028521</name>
</gene>
<evidence type="ECO:0000313" key="2">
    <source>
        <dbReference type="Proteomes" id="UP000324800"/>
    </source>
</evidence>
<name>A0A5J4V0N1_9EUKA</name>
<comment type="caution">
    <text evidence="1">The sequence shown here is derived from an EMBL/GenBank/DDBJ whole genome shotgun (WGS) entry which is preliminary data.</text>
</comment>
<reference evidence="1 2" key="1">
    <citation type="submission" date="2019-03" db="EMBL/GenBank/DDBJ databases">
        <title>Single cell metagenomics reveals metabolic interactions within the superorganism composed of flagellate Streblomastix strix and complex community of Bacteroidetes bacteria on its surface.</title>
        <authorList>
            <person name="Treitli S.C."/>
            <person name="Kolisko M."/>
            <person name="Husnik F."/>
            <person name="Keeling P."/>
            <person name="Hampl V."/>
        </authorList>
    </citation>
    <scope>NUCLEOTIDE SEQUENCE [LARGE SCALE GENOMIC DNA]</scope>
    <source>
        <strain evidence="1">ST1C</strain>
    </source>
</reference>
<organism evidence="1 2">
    <name type="scientific">Streblomastix strix</name>
    <dbReference type="NCBI Taxonomy" id="222440"/>
    <lineage>
        <taxon>Eukaryota</taxon>
        <taxon>Metamonada</taxon>
        <taxon>Preaxostyla</taxon>
        <taxon>Oxymonadida</taxon>
        <taxon>Streblomastigidae</taxon>
        <taxon>Streblomastix</taxon>
    </lineage>
</organism>
<dbReference type="Proteomes" id="UP000324800">
    <property type="component" value="Unassembled WGS sequence"/>
</dbReference>
<accession>A0A5J4V0N1</accession>
<sequence>MIFCKKSHIRIIKFARQTHFRGNFTTNDEILALSDVSKGNYANSSEDLLIRLYDTSWYETDQIVPDQVTPASDATPLSDGTATAEFSIEYSRRDHGHLLNVTTTIPPSDFASGSINASTVQIGNCVDANGTSAFYARHDQVRP</sequence>
<evidence type="ECO:0000313" key="1">
    <source>
        <dbReference type="EMBL" id="KAA6375952.1"/>
    </source>
</evidence>